<sequence>MILLLFLVVTLLFKPITGDSCESYTHPTYGKTGQCIKTSDCPNALYISNLCESKPIDIKCCFSGALTACPNIISRAEWGARPATVNVKLATPVPIVVIHHTTAANCTTKVECMARMKRIQNYHMDSQKWGDIGYNFLVGEDGISVVGDYTYRLPNDAALNAVKQLIKCGVARGYIKSDYLLRGHKDLNNTACPGKVFYEEIKKWPNYRSTTRRSDLGPSHSVPEDYLVMKDVYQSFLVDLLHNDGKQFEKNAISPFIVRLKTLVPLRHLDSAHKALS</sequence>
<name>A0A814G8G3_9BILA</name>
<evidence type="ECO:0000313" key="5">
    <source>
        <dbReference type="EMBL" id="CAF0993193.1"/>
    </source>
</evidence>
<evidence type="ECO:0000256" key="2">
    <source>
        <dbReference type="SAM" id="SignalP"/>
    </source>
</evidence>
<evidence type="ECO:0000259" key="4">
    <source>
        <dbReference type="SMART" id="SM00701"/>
    </source>
</evidence>
<dbReference type="SUPFAM" id="SSF55846">
    <property type="entry name" value="N-acetylmuramoyl-L-alanine amidase-like"/>
    <property type="match status" value="1"/>
</dbReference>
<reference evidence="5" key="1">
    <citation type="submission" date="2021-02" db="EMBL/GenBank/DDBJ databases">
        <authorList>
            <person name="Nowell W R."/>
        </authorList>
    </citation>
    <scope>NUCLEOTIDE SEQUENCE</scope>
</reference>
<comment type="similarity">
    <text evidence="1">Belongs to the N-acetylmuramoyl-L-alanine amidase 2 family.</text>
</comment>
<feature type="domain" description="N-acetylmuramoyl-L-alanine amidase" evidence="3">
    <location>
        <begin position="82"/>
        <end position="194"/>
    </location>
</feature>
<dbReference type="Proteomes" id="UP000663889">
    <property type="component" value="Unassembled WGS sequence"/>
</dbReference>
<gene>
    <name evidence="5" type="ORF">SEV965_LOCUS10383</name>
</gene>
<evidence type="ECO:0000256" key="1">
    <source>
        <dbReference type="ARBA" id="ARBA00007553"/>
    </source>
</evidence>
<dbReference type="Pfam" id="PF01510">
    <property type="entry name" value="Amidase_2"/>
    <property type="match status" value="1"/>
</dbReference>
<dbReference type="InterPro" id="IPR036505">
    <property type="entry name" value="Amidase/PGRP_sf"/>
</dbReference>
<dbReference type="Gene3D" id="3.40.80.10">
    <property type="entry name" value="Peptidoglycan recognition protein-like"/>
    <property type="match status" value="2"/>
</dbReference>
<feature type="chain" id="PRO_5032769617" evidence="2">
    <location>
        <begin position="19"/>
        <end position="277"/>
    </location>
</feature>
<dbReference type="SMART" id="SM00644">
    <property type="entry name" value="Ami_2"/>
    <property type="match status" value="1"/>
</dbReference>
<dbReference type="CDD" id="cd06583">
    <property type="entry name" value="PGRP"/>
    <property type="match status" value="1"/>
</dbReference>
<dbReference type="AlphaFoldDB" id="A0A814G8G3"/>
<dbReference type="GO" id="GO:0008745">
    <property type="term" value="F:N-acetylmuramoyl-L-alanine amidase activity"/>
    <property type="evidence" value="ECO:0007669"/>
    <property type="project" value="InterPro"/>
</dbReference>
<dbReference type="InterPro" id="IPR006619">
    <property type="entry name" value="PGRP_domain_met/bac"/>
</dbReference>
<organism evidence="5 6">
    <name type="scientific">Rotaria sordida</name>
    <dbReference type="NCBI Taxonomy" id="392033"/>
    <lineage>
        <taxon>Eukaryota</taxon>
        <taxon>Metazoa</taxon>
        <taxon>Spiralia</taxon>
        <taxon>Gnathifera</taxon>
        <taxon>Rotifera</taxon>
        <taxon>Eurotatoria</taxon>
        <taxon>Bdelloidea</taxon>
        <taxon>Philodinida</taxon>
        <taxon>Philodinidae</taxon>
        <taxon>Rotaria</taxon>
    </lineage>
</organism>
<proteinExistence type="inferred from homology"/>
<evidence type="ECO:0000259" key="3">
    <source>
        <dbReference type="SMART" id="SM00644"/>
    </source>
</evidence>
<dbReference type="PANTHER" id="PTHR11022">
    <property type="entry name" value="PEPTIDOGLYCAN RECOGNITION PROTEIN"/>
    <property type="match status" value="1"/>
</dbReference>
<dbReference type="GO" id="GO:0008270">
    <property type="term" value="F:zinc ion binding"/>
    <property type="evidence" value="ECO:0007669"/>
    <property type="project" value="InterPro"/>
</dbReference>
<dbReference type="InterPro" id="IPR015510">
    <property type="entry name" value="PGRP"/>
</dbReference>
<dbReference type="PANTHER" id="PTHR11022:SF41">
    <property type="entry name" value="PEPTIDOGLYCAN-RECOGNITION PROTEIN LC-RELATED"/>
    <property type="match status" value="1"/>
</dbReference>
<evidence type="ECO:0000313" key="6">
    <source>
        <dbReference type="Proteomes" id="UP000663889"/>
    </source>
</evidence>
<dbReference type="GO" id="GO:0009253">
    <property type="term" value="P:peptidoglycan catabolic process"/>
    <property type="evidence" value="ECO:0007669"/>
    <property type="project" value="InterPro"/>
</dbReference>
<keyword evidence="2" id="KW-0732">Signal</keyword>
<feature type="domain" description="Peptidoglycan recognition protein family" evidence="4">
    <location>
        <begin position="70"/>
        <end position="188"/>
    </location>
</feature>
<protein>
    <submittedName>
        <fullName evidence="5">Uncharacterized protein</fullName>
    </submittedName>
</protein>
<dbReference type="InterPro" id="IPR002502">
    <property type="entry name" value="Amidase_domain"/>
</dbReference>
<feature type="signal peptide" evidence="2">
    <location>
        <begin position="1"/>
        <end position="18"/>
    </location>
</feature>
<dbReference type="EMBL" id="CAJNOU010000423">
    <property type="protein sequence ID" value="CAF0993193.1"/>
    <property type="molecule type" value="Genomic_DNA"/>
</dbReference>
<accession>A0A814G8G3</accession>
<comment type="caution">
    <text evidence="5">The sequence shown here is derived from an EMBL/GenBank/DDBJ whole genome shotgun (WGS) entry which is preliminary data.</text>
</comment>
<dbReference type="SMART" id="SM00701">
    <property type="entry name" value="PGRP"/>
    <property type="match status" value="1"/>
</dbReference>